<comment type="caution">
    <text evidence="2">The sequence shown here is derived from an EMBL/GenBank/DDBJ whole genome shotgun (WGS) entry which is preliminary data.</text>
</comment>
<evidence type="ECO:0000313" key="3">
    <source>
        <dbReference type="Proteomes" id="UP000574133"/>
    </source>
</evidence>
<dbReference type="RefSeq" id="WP_185178260.1">
    <property type="nucleotide sequence ID" value="NZ_CBCSEP010000008.1"/>
</dbReference>
<evidence type="ECO:0000313" key="2">
    <source>
        <dbReference type="EMBL" id="MBB6676978.1"/>
    </source>
</evidence>
<feature type="compositionally biased region" description="Low complexity" evidence="1">
    <location>
        <begin position="126"/>
        <end position="135"/>
    </location>
</feature>
<name>A0A841TC79_9BACL</name>
<evidence type="ECO:0000256" key="1">
    <source>
        <dbReference type="SAM" id="MobiDB-lite"/>
    </source>
</evidence>
<feature type="compositionally biased region" description="Basic and acidic residues" evidence="1">
    <location>
        <begin position="136"/>
        <end position="161"/>
    </location>
</feature>
<dbReference type="AlphaFoldDB" id="A0A841TC79"/>
<gene>
    <name evidence="2" type="ORF">H4Q31_06490</name>
</gene>
<feature type="region of interest" description="Disordered" evidence="1">
    <location>
        <begin position="28"/>
        <end position="161"/>
    </location>
</feature>
<protein>
    <submittedName>
        <fullName evidence="2">Uncharacterized protein</fullName>
    </submittedName>
</protein>
<sequence length="161" mass="17360">MILIGYGAVALLLIIILIVLNVRAAKRGHEKQEKQERQTPDKPGEENSDGAVKLSAAVDAGKAAEAEDASLASVRERAAYPPRSSRGKEPVAEATPPASGSQELNSKPETKDATYRQALRKLRTGSSAAAAPSSRANDKVISDSDYRKAMQNFRRSEEKEK</sequence>
<dbReference type="EMBL" id="JACJVN010000024">
    <property type="protein sequence ID" value="MBB6676978.1"/>
    <property type="molecule type" value="Genomic_DNA"/>
</dbReference>
<keyword evidence="3" id="KW-1185">Reference proteome</keyword>
<dbReference type="Proteomes" id="UP000574133">
    <property type="component" value="Unassembled WGS sequence"/>
</dbReference>
<accession>A0A841TC79</accession>
<feature type="compositionally biased region" description="Basic and acidic residues" evidence="1">
    <location>
        <begin position="30"/>
        <end position="45"/>
    </location>
</feature>
<reference evidence="2 3" key="1">
    <citation type="submission" date="2020-08" db="EMBL/GenBank/DDBJ databases">
        <title>Cohnella phylogeny.</title>
        <authorList>
            <person name="Dunlap C."/>
        </authorList>
    </citation>
    <scope>NUCLEOTIDE SEQUENCE [LARGE SCALE GENOMIC DNA]</scope>
    <source>
        <strain evidence="2 3">DSM 103658</strain>
    </source>
</reference>
<proteinExistence type="predicted"/>
<feature type="compositionally biased region" description="Low complexity" evidence="1">
    <location>
        <begin position="56"/>
        <end position="73"/>
    </location>
</feature>
<organism evidence="2 3">
    <name type="scientific">Cohnella lubricantis</name>
    <dbReference type="NCBI Taxonomy" id="2163172"/>
    <lineage>
        <taxon>Bacteria</taxon>
        <taxon>Bacillati</taxon>
        <taxon>Bacillota</taxon>
        <taxon>Bacilli</taxon>
        <taxon>Bacillales</taxon>
        <taxon>Paenibacillaceae</taxon>
        <taxon>Cohnella</taxon>
    </lineage>
</organism>